<evidence type="ECO:0000313" key="1">
    <source>
        <dbReference type="EnsemblPlants" id="MELO3C030928.2.1"/>
    </source>
</evidence>
<sequence>MSVENTLIPNAVKVISRRFQLKTKGKGRREKRRFVAIRSSPPSVQSSLPALVAVRRRSATVCHLRMCVICVVELKFEGFRGSWLNSNLNGVMVPFKFEGAIMSSSYPRNNFTETDAMFRGIPDAASCVGIRSVRRGTPDATLADPCHGVGRGIPNAVLVRRRECLSRLISPDVIFDVVKNVSISFSDVFSLSPTFLCVGSTPISC</sequence>
<proteinExistence type="predicted"/>
<dbReference type="EnsemblPlants" id="MELO3C030928.2.1">
    <property type="protein sequence ID" value="MELO3C030928.2.1"/>
    <property type="gene ID" value="MELO3C030928.2"/>
</dbReference>
<protein>
    <submittedName>
        <fullName evidence="1">Uncharacterized protein</fullName>
    </submittedName>
</protein>
<reference evidence="1" key="1">
    <citation type="submission" date="2023-03" db="UniProtKB">
        <authorList>
            <consortium name="EnsemblPlants"/>
        </authorList>
    </citation>
    <scope>IDENTIFICATION</scope>
</reference>
<accession>A0A9I9EA57</accession>
<dbReference type="AlphaFoldDB" id="A0A9I9EA57"/>
<name>A0A9I9EA57_CUCME</name>
<organism evidence="1">
    <name type="scientific">Cucumis melo</name>
    <name type="common">Muskmelon</name>
    <dbReference type="NCBI Taxonomy" id="3656"/>
    <lineage>
        <taxon>Eukaryota</taxon>
        <taxon>Viridiplantae</taxon>
        <taxon>Streptophyta</taxon>
        <taxon>Embryophyta</taxon>
        <taxon>Tracheophyta</taxon>
        <taxon>Spermatophyta</taxon>
        <taxon>Magnoliopsida</taxon>
        <taxon>eudicotyledons</taxon>
        <taxon>Gunneridae</taxon>
        <taxon>Pentapetalae</taxon>
        <taxon>rosids</taxon>
        <taxon>fabids</taxon>
        <taxon>Cucurbitales</taxon>
        <taxon>Cucurbitaceae</taxon>
        <taxon>Benincaseae</taxon>
        <taxon>Cucumis</taxon>
    </lineage>
</organism>
<dbReference type="Gramene" id="MELO3C030928.2.1">
    <property type="protein sequence ID" value="MELO3C030928.2.1"/>
    <property type="gene ID" value="MELO3C030928.2"/>
</dbReference>